<accession>A0A0F9AB03</accession>
<evidence type="ECO:0000313" key="1">
    <source>
        <dbReference type="EMBL" id="KKL06645.1"/>
    </source>
</evidence>
<reference evidence="1" key="1">
    <citation type="journal article" date="2015" name="Nature">
        <title>Complex archaea that bridge the gap between prokaryotes and eukaryotes.</title>
        <authorList>
            <person name="Spang A."/>
            <person name="Saw J.H."/>
            <person name="Jorgensen S.L."/>
            <person name="Zaremba-Niedzwiedzka K."/>
            <person name="Martijn J."/>
            <person name="Lind A.E."/>
            <person name="van Eijk R."/>
            <person name="Schleper C."/>
            <person name="Guy L."/>
            <person name="Ettema T.J."/>
        </authorList>
    </citation>
    <scope>NUCLEOTIDE SEQUENCE</scope>
</reference>
<comment type="caution">
    <text evidence="1">The sequence shown here is derived from an EMBL/GenBank/DDBJ whole genome shotgun (WGS) entry which is preliminary data.</text>
</comment>
<sequence length="77" mass="8340">MPDICEHLNWSGTLATGPSCAACGARSDDDSPPIATNMLTDIEAILADGFGESLRRAEIERISYDLRAKKQARGELF</sequence>
<gene>
    <name evidence="1" type="ORF">LCGC14_2593930</name>
</gene>
<name>A0A0F9AB03_9ZZZZ</name>
<dbReference type="AlphaFoldDB" id="A0A0F9AB03"/>
<proteinExistence type="predicted"/>
<organism evidence="1">
    <name type="scientific">marine sediment metagenome</name>
    <dbReference type="NCBI Taxonomy" id="412755"/>
    <lineage>
        <taxon>unclassified sequences</taxon>
        <taxon>metagenomes</taxon>
        <taxon>ecological metagenomes</taxon>
    </lineage>
</organism>
<protein>
    <submittedName>
        <fullName evidence="1">Uncharacterized protein</fullName>
    </submittedName>
</protein>
<dbReference type="EMBL" id="LAZR01043619">
    <property type="protein sequence ID" value="KKL06645.1"/>
    <property type="molecule type" value="Genomic_DNA"/>
</dbReference>